<feature type="transmembrane region" description="Helical" evidence="9">
    <location>
        <begin position="133"/>
        <end position="154"/>
    </location>
</feature>
<feature type="transmembrane region" description="Helical" evidence="9">
    <location>
        <begin position="12"/>
        <end position="30"/>
    </location>
</feature>
<comment type="subcellular location">
    <subcellularLocation>
        <location evidence="1">Cell inner membrane</location>
        <topology evidence="1">Multi-pass membrane protein</topology>
    </subcellularLocation>
</comment>
<keyword evidence="5 9" id="KW-0812">Transmembrane</keyword>
<keyword evidence="6 9" id="KW-1133">Transmembrane helix</keyword>
<dbReference type="FunFam" id="1.20.1250.20:FF:000015">
    <property type="entry name" value="Nucleoside permease NupG"/>
    <property type="match status" value="1"/>
</dbReference>
<feature type="transmembrane region" description="Helical" evidence="9">
    <location>
        <begin position="212"/>
        <end position="235"/>
    </location>
</feature>
<proteinExistence type="inferred from homology"/>
<evidence type="ECO:0000256" key="8">
    <source>
        <dbReference type="ARBA" id="ARBA00061021"/>
    </source>
</evidence>
<dbReference type="InterPro" id="IPR020846">
    <property type="entry name" value="MFS_dom"/>
</dbReference>
<dbReference type="NCBIfam" id="TIGR00889">
    <property type="entry name" value="2A0110"/>
    <property type="match status" value="1"/>
</dbReference>
<dbReference type="PROSITE" id="PS50850">
    <property type="entry name" value="MFS"/>
    <property type="match status" value="1"/>
</dbReference>
<sequence>MGIKNRLKIMSFLQYFIWGSWLVTLGSYMINTLHFNGASVGVVYSTKGLAAVLMPSLIGIIADKWMRANRVYTLCHLACAVALFYAASINEPGLMFWVMLINAMTFMPTIALSNTISYYCLEKAGLDTVSNFPPIRVFGTIGFIVAMWTISLLGLELSNMQLYIASGASLLLAAYSLTLPSIPTANKKQNQTWVSMLGLDAFVLFKKPRMAVFFLFAMLLGAVLQITNTFGSPFLHDFALNPEFKDSFVVKYPSILLSVSQMSEVLFILAIPFFLKRFGIKTVMLLSMVAWCLRFGLFAYGDPSPVGFVLLMMSMIVYGCAFDFFNISGSVFVEQEVSSDIRASAQGLFMTMINGVGAYVGAILSGKAVDYFSVDGVKDWHTIWLVFAAYAVLLAVVFFFTFQYKHQPEKLAQTSIAH</sequence>
<protein>
    <submittedName>
        <fullName evidence="11">Nucleoside permease</fullName>
    </submittedName>
</protein>
<dbReference type="CDD" id="cd06177">
    <property type="entry name" value="MFS_NHS"/>
    <property type="match status" value="1"/>
</dbReference>
<evidence type="ECO:0000256" key="6">
    <source>
        <dbReference type="ARBA" id="ARBA00022989"/>
    </source>
</evidence>
<dbReference type="Proteomes" id="UP000293154">
    <property type="component" value="Chromosome"/>
</dbReference>
<name>A0A411WKQ2_9GAMM</name>
<dbReference type="GO" id="GO:0005886">
    <property type="term" value="C:plasma membrane"/>
    <property type="evidence" value="ECO:0007669"/>
    <property type="project" value="UniProtKB-SubCell"/>
</dbReference>
<feature type="transmembrane region" description="Helical" evidence="9">
    <location>
        <begin position="348"/>
        <end position="369"/>
    </location>
</feature>
<evidence type="ECO:0000256" key="5">
    <source>
        <dbReference type="ARBA" id="ARBA00022692"/>
    </source>
</evidence>
<dbReference type="AlphaFoldDB" id="A0A411WKQ2"/>
<keyword evidence="12" id="KW-1185">Reference proteome</keyword>
<dbReference type="OrthoDB" id="9783013at2"/>
<dbReference type="FunFam" id="1.20.1250.20:FF:000012">
    <property type="entry name" value="Nucleoside permease NupG"/>
    <property type="match status" value="1"/>
</dbReference>
<keyword evidence="7 9" id="KW-0472">Membrane</keyword>
<evidence type="ECO:0000256" key="7">
    <source>
        <dbReference type="ARBA" id="ARBA00023136"/>
    </source>
</evidence>
<gene>
    <name evidence="11" type="ORF">EKN56_10265</name>
</gene>
<organism evidence="11 12">
    <name type="scientific">Limnobaculum zhutongyuii</name>
    <dbReference type="NCBI Taxonomy" id="2498113"/>
    <lineage>
        <taxon>Bacteria</taxon>
        <taxon>Pseudomonadati</taxon>
        <taxon>Pseudomonadota</taxon>
        <taxon>Gammaproteobacteria</taxon>
        <taxon>Enterobacterales</taxon>
        <taxon>Budviciaceae</taxon>
        <taxon>Limnobaculum</taxon>
    </lineage>
</organism>
<feature type="transmembrane region" description="Helical" evidence="9">
    <location>
        <begin position="381"/>
        <end position="402"/>
    </location>
</feature>
<dbReference type="InterPro" id="IPR004740">
    <property type="entry name" value="Nuc_H_symport"/>
</dbReference>
<feature type="transmembrane region" description="Helical" evidence="9">
    <location>
        <begin position="282"/>
        <end position="300"/>
    </location>
</feature>
<dbReference type="GO" id="GO:0015212">
    <property type="term" value="F:cytidine transmembrane transporter activity"/>
    <property type="evidence" value="ECO:0007669"/>
    <property type="project" value="TreeGrafter"/>
</dbReference>
<feature type="transmembrane region" description="Helical" evidence="9">
    <location>
        <begin position="306"/>
        <end position="327"/>
    </location>
</feature>
<evidence type="ECO:0000256" key="9">
    <source>
        <dbReference type="SAM" id="Phobius"/>
    </source>
</evidence>
<dbReference type="PANTHER" id="PTHR23522:SF9">
    <property type="entry name" value="XANTHOSINE PERMEASE"/>
    <property type="match status" value="1"/>
</dbReference>
<evidence type="ECO:0000259" key="10">
    <source>
        <dbReference type="PROSITE" id="PS50850"/>
    </source>
</evidence>
<comment type="similarity">
    <text evidence="8">Belongs to the major facilitator superfamily. Nucleoside:H(+) symporter (NHS) (TC 2.A.1.10) family.</text>
</comment>
<feature type="transmembrane region" description="Helical" evidence="9">
    <location>
        <begin position="42"/>
        <end position="62"/>
    </location>
</feature>
<dbReference type="GO" id="GO:0015213">
    <property type="term" value="F:uridine transmembrane transporter activity"/>
    <property type="evidence" value="ECO:0007669"/>
    <property type="project" value="TreeGrafter"/>
</dbReference>
<evidence type="ECO:0000256" key="1">
    <source>
        <dbReference type="ARBA" id="ARBA00004429"/>
    </source>
</evidence>
<dbReference type="Pfam" id="PF03825">
    <property type="entry name" value="Nuc_H_symport"/>
    <property type="match status" value="1"/>
</dbReference>
<feature type="transmembrane region" description="Helical" evidence="9">
    <location>
        <begin position="255"/>
        <end position="275"/>
    </location>
</feature>
<dbReference type="PANTHER" id="PTHR23522">
    <property type="entry name" value="BLL5896 PROTEIN"/>
    <property type="match status" value="1"/>
</dbReference>
<feature type="transmembrane region" description="Helical" evidence="9">
    <location>
        <begin position="71"/>
        <end position="88"/>
    </location>
</feature>
<feature type="domain" description="Major facilitator superfamily (MFS) profile" evidence="10">
    <location>
        <begin position="209"/>
        <end position="418"/>
    </location>
</feature>
<dbReference type="InterPro" id="IPR036259">
    <property type="entry name" value="MFS_trans_sf"/>
</dbReference>
<dbReference type="KEGG" id="prag:EKN56_10265"/>
<evidence type="ECO:0000256" key="2">
    <source>
        <dbReference type="ARBA" id="ARBA00022448"/>
    </source>
</evidence>
<dbReference type="RefSeq" id="WP_130591697.1">
    <property type="nucleotide sequence ID" value="NZ_CP034752.1"/>
</dbReference>
<evidence type="ECO:0000256" key="4">
    <source>
        <dbReference type="ARBA" id="ARBA00022519"/>
    </source>
</evidence>
<reference evidence="11 12" key="1">
    <citation type="submission" date="2019-03" db="EMBL/GenBank/DDBJ databases">
        <title>Pragia sp. nov. isolated from the gut tract of Carduelis flavirostris.</title>
        <authorList>
            <person name="Ge Y."/>
        </authorList>
    </citation>
    <scope>NUCLEOTIDE SEQUENCE [LARGE SCALE GENOMIC DNA]</scope>
    <source>
        <strain evidence="11 12">CF-458</strain>
    </source>
</reference>
<feature type="transmembrane region" description="Helical" evidence="9">
    <location>
        <begin position="94"/>
        <end position="121"/>
    </location>
</feature>
<dbReference type="Gene3D" id="1.20.1250.20">
    <property type="entry name" value="MFS general substrate transporter like domains"/>
    <property type="match status" value="2"/>
</dbReference>
<dbReference type="EMBL" id="CP034752">
    <property type="protein sequence ID" value="QBH96756.1"/>
    <property type="molecule type" value="Genomic_DNA"/>
</dbReference>
<evidence type="ECO:0000256" key="3">
    <source>
        <dbReference type="ARBA" id="ARBA00022475"/>
    </source>
</evidence>
<evidence type="ECO:0000313" key="12">
    <source>
        <dbReference type="Proteomes" id="UP000293154"/>
    </source>
</evidence>
<feature type="transmembrane region" description="Helical" evidence="9">
    <location>
        <begin position="160"/>
        <end position="179"/>
    </location>
</feature>
<evidence type="ECO:0000313" key="11">
    <source>
        <dbReference type="EMBL" id="QBH96756.1"/>
    </source>
</evidence>
<dbReference type="SUPFAM" id="SSF103473">
    <property type="entry name" value="MFS general substrate transporter"/>
    <property type="match status" value="1"/>
</dbReference>
<keyword evidence="4" id="KW-0997">Cell inner membrane</keyword>
<keyword evidence="2" id="KW-0813">Transport</keyword>
<accession>A0A411WKQ2</accession>
<keyword evidence="3" id="KW-1003">Cell membrane</keyword>